<organism evidence="2 3">
    <name type="scientific">African swine fever virus</name>
    <name type="common">ASFV</name>
    <dbReference type="NCBI Taxonomy" id="10497"/>
    <lineage>
        <taxon>Viruses</taxon>
        <taxon>Varidnaviria</taxon>
        <taxon>Bamfordvirae</taxon>
        <taxon>Nucleocytoviricota</taxon>
        <taxon>Pokkesviricetes</taxon>
        <taxon>Asfuvirales</taxon>
        <taxon>Asfarviridae</taxon>
        <taxon>Asfivirus</taxon>
        <taxon>Asfivirus haemorrhagiae</taxon>
    </lineage>
</organism>
<evidence type="ECO:0000313" key="2">
    <source>
        <dbReference type="EMBL" id="QRW43515.1"/>
    </source>
</evidence>
<reference evidence="2 3" key="1">
    <citation type="submission" date="2019-08" db="EMBL/GenBank/DDBJ databases">
        <authorList>
            <person name="Ndlovu S.S."/>
        </authorList>
    </citation>
    <scope>NUCLEOTIDE SEQUENCE [LARGE SCALE GENOMIC DNA]</scope>
    <source>
        <strain evidence="2">SPEC_57</strain>
    </source>
</reference>
<protein>
    <submittedName>
        <fullName evidence="2">PCP123L</fullName>
    </submittedName>
</protein>
<feature type="transmembrane region" description="Helical" evidence="1">
    <location>
        <begin position="55"/>
        <end position="76"/>
    </location>
</feature>
<organismHost>
    <name type="scientific">Phacochoerus africanus</name>
    <name type="common">Warthog</name>
    <dbReference type="NCBI Taxonomy" id="41426"/>
</organismHost>
<organismHost>
    <name type="scientific">Sus scrofa</name>
    <name type="common">Pig</name>
    <dbReference type="NCBI Taxonomy" id="9823"/>
</organismHost>
<dbReference type="EMBL" id="MN394630">
    <property type="protein sequence ID" value="QRW43515.1"/>
    <property type="molecule type" value="Genomic_DNA"/>
</dbReference>
<gene>
    <name evidence="2" type="ORF">CP123L</name>
</gene>
<keyword evidence="1" id="KW-0812">Transmembrane</keyword>
<keyword evidence="1" id="KW-1133">Transmembrane helix</keyword>
<keyword evidence="1" id="KW-0472">Membrane</keyword>
<accession>A0A894KR59</accession>
<organismHost>
    <name type="scientific">Phacochoerus aethiopicus</name>
    <name type="common">Warthog</name>
    <dbReference type="NCBI Taxonomy" id="85517"/>
</organismHost>
<dbReference type="Proteomes" id="UP000423628">
    <property type="component" value="Segment"/>
</dbReference>
<organismHost>
    <name type="scientific">Potamochoerus larvatus</name>
    <name type="common">Bushpig</name>
    <dbReference type="NCBI Taxonomy" id="273792"/>
</organismHost>
<proteinExistence type="predicted"/>
<organismHost>
    <name type="scientific">Ornithodoros moubata</name>
    <name type="common">Soft tick</name>
    <name type="synonym">Argasid tick</name>
    <dbReference type="NCBI Taxonomy" id="6938"/>
</organismHost>
<sequence length="123" mass="14893">MILLTKLFIQGLRVVKGSIPMALMFRQKSGFIKIFYPFHGCRNMVFGLVCPFSMFFFHLGFYICLLHILIVVIFFFGRRRGGWRNGWRKYTRLFRFNRFIQKYKHITKNTDYRKYVIQCPSRG</sequence>
<name>A0A894KR59_ASF</name>
<evidence type="ECO:0000313" key="3">
    <source>
        <dbReference type="Proteomes" id="UP000423628"/>
    </source>
</evidence>
<organismHost>
    <name type="scientific">Ornithodoros</name>
    <name type="common">relapsing fever ticks</name>
    <dbReference type="NCBI Taxonomy" id="6937"/>
</organismHost>
<evidence type="ECO:0000256" key="1">
    <source>
        <dbReference type="SAM" id="Phobius"/>
    </source>
</evidence>